<dbReference type="Proteomes" id="UP000444721">
    <property type="component" value="Unassembled WGS sequence"/>
</dbReference>
<name>A0A6A5C2B1_NAEFO</name>
<dbReference type="VEuPathDB" id="AmoebaDB:NfTy_001340"/>
<dbReference type="GeneID" id="68107680"/>
<dbReference type="VEuPathDB" id="AmoebaDB:NF0129070"/>
<dbReference type="EMBL" id="VFQX01000002">
    <property type="protein sequence ID" value="KAF0984563.1"/>
    <property type="molecule type" value="Genomic_DNA"/>
</dbReference>
<keyword evidence="2" id="KW-1185">Reference proteome</keyword>
<comment type="caution">
    <text evidence="1">The sequence shown here is derived from an EMBL/GenBank/DDBJ whole genome shotgun (WGS) entry which is preliminary data.</text>
</comment>
<dbReference type="OMA" id="ITIAIHY"/>
<sequence length="314" mass="37562">MNLWSQLLVKHLYVDRNVIKEVYDPCHEDNQQQHHDHRIKSRPSLMSVYFTLRSFIKHKLTTDSSQKKSSPSLLKSPLDSQNVEEEKLPCFATFSNHGYNIAEGFNTQLFSRYFHEIDYDPCGMGDYIGERRVFVHEPFHMSDEDHDIRISLNSGEMIRFRIYALSFQEEFQEYYQSMIQKLSGMIFIRNLPKEVMLNETRIIESELPTLKILMKQEFKSPLVTIGLHTQHEQRDTIFKILYKMVHEKKYFGECRVDVTQCNLYEHDQVERTMIHALGRYRLHQLDTNQLFMDLINNKLKLEWNKKDKNHCQTM</sequence>
<dbReference type="VEuPathDB" id="AmoebaDB:FDP41_000462"/>
<reference evidence="1 2" key="1">
    <citation type="journal article" date="2019" name="Sci. Rep.">
        <title>Nanopore sequencing improves the draft genome of the human pathogenic amoeba Naegleria fowleri.</title>
        <authorList>
            <person name="Liechti N."/>
            <person name="Schurch N."/>
            <person name="Bruggmann R."/>
            <person name="Wittwer M."/>
        </authorList>
    </citation>
    <scope>NUCLEOTIDE SEQUENCE [LARGE SCALE GENOMIC DNA]</scope>
    <source>
        <strain evidence="1 2">ATCC 30894</strain>
    </source>
</reference>
<accession>A0A6A5C2B1</accession>
<proteinExistence type="predicted"/>
<dbReference type="AlphaFoldDB" id="A0A6A5C2B1"/>
<dbReference type="RefSeq" id="XP_044569276.1">
    <property type="nucleotide sequence ID" value="XM_044708054.1"/>
</dbReference>
<evidence type="ECO:0000313" key="1">
    <source>
        <dbReference type="EMBL" id="KAF0984563.1"/>
    </source>
</evidence>
<organism evidence="1 2">
    <name type="scientific">Naegleria fowleri</name>
    <name type="common">Brain eating amoeba</name>
    <dbReference type="NCBI Taxonomy" id="5763"/>
    <lineage>
        <taxon>Eukaryota</taxon>
        <taxon>Discoba</taxon>
        <taxon>Heterolobosea</taxon>
        <taxon>Tetramitia</taxon>
        <taxon>Eutetramitia</taxon>
        <taxon>Vahlkampfiidae</taxon>
        <taxon>Naegleria</taxon>
    </lineage>
</organism>
<gene>
    <name evidence="1" type="ORF">FDP41_000462</name>
</gene>
<protein>
    <submittedName>
        <fullName evidence="1">Uncharacterized protein</fullName>
    </submittedName>
</protein>
<dbReference type="OrthoDB" id="10522596at2759"/>
<evidence type="ECO:0000313" key="2">
    <source>
        <dbReference type="Proteomes" id="UP000444721"/>
    </source>
</evidence>